<comment type="subcellular location">
    <subcellularLocation>
        <location evidence="1">Cell membrane</location>
    </subcellularLocation>
</comment>
<evidence type="ECO:0000256" key="4">
    <source>
        <dbReference type="ARBA" id="ARBA00022679"/>
    </source>
</evidence>
<evidence type="ECO:0000259" key="10">
    <source>
        <dbReference type="Pfam" id="PF00535"/>
    </source>
</evidence>
<keyword evidence="12" id="KW-1185">Reference proteome</keyword>
<protein>
    <recommendedName>
        <fullName evidence="9">4,4'-diaponeurosporenoate glycosyltransferase</fullName>
    </recommendedName>
</protein>
<gene>
    <name evidence="11" type="ORF">J4573_48300</name>
</gene>
<dbReference type="GO" id="GO:0016757">
    <property type="term" value="F:glycosyltransferase activity"/>
    <property type="evidence" value="ECO:0007669"/>
    <property type="project" value="UniProtKB-KW"/>
</dbReference>
<dbReference type="InterPro" id="IPR029044">
    <property type="entry name" value="Nucleotide-diphossugar_trans"/>
</dbReference>
<comment type="function">
    <text evidence="6">Catalyzes the glycosylation of 4,4'-diaponeurosporenoate, i.e. the esterification of glucose at the C1'' position with the carboxyl group of 4,4'-diaponeurosporenic acid, to form glycosyl-4,4'-diaponeurosporenoate. This is a step in the biosynthesis of staphyloxanthin, an orange pigment present in most staphylococci strains.</text>
</comment>
<reference evidence="11" key="1">
    <citation type="submission" date="2021-03" db="EMBL/GenBank/DDBJ databases">
        <authorList>
            <person name="Kanchanasin P."/>
            <person name="Saeng-In P."/>
            <person name="Phongsopitanun W."/>
            <person name="Yuki M."/>
            <person name="Kudo T."/>
            <person name="Ohkuma M."/>
            <person name="Tanasupawat S."/>
        </authorList>
    </citation>
    <scope>NUCLEOTIDE SEQUENCE</scope>
    <source>
        <strain evidence="11">GKU 128</strain>
    </source>
</reference>
<dbReference type="InterPro" id="IPR001173">
    <property type="entry name" value="Glyco_trans_2-like"/>
</dbReference>
<comment type="similarity">
    <text evidence="8">Belongs to the glycosyltransferase 2 family. CrtQ subfamily.</text>
</comment>
<dbReference type="Gene3D" id="3.90.550.10">
    <property type="entry name" value="Spore Coat Polysaccharide Biosynthesis Protein SpsA, Chain A"/>
    <property type="match status" value="1"/>
</dbReference>
<evidence type="ECO:0000256" key="5">
    <source>
        <dbReference type="ARBA" id="ARBA00023136"/>
    </source>
</evidence>
<dbReference type="AlphaFoldDB" id="A0A939PL54"/>
<evidence type="ECO:0000256" key="6">
    <source>
        <dbReference type="ARBA" id="ARBA00037281"/>
    </source>
</evidence>
<proteinExistence type="inferred from homology"/>
<dbReference type="EMBL" id="JAGEOJ010000030">
    <property type="protein sequence ID" value="MBO2454962.1"/>
    <property type="molecule type" value="Genomic_DNA"/>
</dbReference>
<evidence type="ECO:0000313" key="12">
    <source>
        <dbReference type="Proteomes" id="UP000669179"/>
    </source>
</evidence>
<comment type="pathway">
    <text evidence="7">Carotenoid biosynthesis; staphyloxanthin biosynthesis; staphyloxanthin from farnesyl diphosphate: step 4/5.</text>
</comment>
<keyword evidence="3" id="KW-0328">Glycosyltransferase</keyword>
<accession>A0A939PL54</accession>
<evidence type="ECO:0000313" key="11">
    <source>
        <dbReference type="EMBL" id="MBO2454962.1"/>
    </source>
</evidence>
<dbReference type="GO" id="GO:0005886">
    <property type="term" value="C:plasma membrane"/>
    <property type="evidence" value="ECO:0007669"/>
    <property type="project" value="UniProtKB-SubCell"/>
</dbReference>
<evidence type="ECO:0000256" key="1">
    <source>
        <dbReference type="ARBA" id="ARBA00004236"/>
    </source>
</evidence>
<keyword evidence="4" id="KW-0808">Transferase</keyword>
<evidence type="ECO:0000256" key="3">
    <source>
        <dbReference type="ARBA" id="ARBA00022676"/>
    </source>
</evidence>
<dbReference type="Pfam" id="PF00535">
    <property type="entry name" value="Glycos_transf_2"/>
    <property type="match status" value="1"/>
</dbReference>
<evidence type="ECO:0000256" key="7">
    <source>
        <dbReference type="ARBA" id="ARBA00037904"/>
    </source>
</evidence>
<keyword evidence="2" id="KW-1003">Cell membrane</keyword>
<evidence type="ECO:0000256" key="2">
    <source>
        <dbReference type="ARBA" id="ARBA00022475"/>
    </source>
</evidence>
<dbReference type="PANTHER" id="PTHR43646:SF2">
    <property type="entry name" value="GLYCOSYLTRANSFERASE 2-LIKE DOMAIN-CONTAINING PROTEIN"/>
    <property type="match status" value="1"/>
</dbReference>
<sequence>MVSIVIPAHNEERVIGRLLDGLLAEAEPGELDIVVVPNGCTDETAQVAAAYGDSVRVVESPEASKAVALRVGDEAARGFPRLYVDADVELRTGDVRALAEALARPGVAAVAPARRLDMTGRPALVRSYYRVWTRLPEVRRGLFGRGVVGVTGEGHARLAALPQVMADDLASSLAFDAKERAVVDSAFVVVHPPRTWGDLLRRRERAAVSVEQLENAELDQPGGSARTSPSDLVAMVKREPRLAPHVAVFLAAAVIARRRQARRRGDYSTWQRDESSRA</sequence>
<dbReference type="Proteomes" id="UP000669179">
    <property type="component" value="Unassembled WGS sequence"/>
</dbReference>
<feature type="domain" description="Glycosyltransferase 2-like" evidence="10">
    <location>
        <begin position="3"/>
        <end position="128"/>
    </location>
</feature>
<dbReference type="RefSeq" id="WP_208263186.1">
    <property type="nucleotide sequence ID" value="NZ_JAGEOJ010000030.1"/>
</dbReference>
<evidence type="ECO:0000256" key="9">
    <source>
        <dbReference type="ARBA" id="ARBA00040345"/>
    </source>
</evidence>
<dbReference type="PANTHER" id="PTHR43646">
    <property type="entry name" value="GLYCOSYLTRANSFERASE"/>
    <property type="match status" value="1"/>
</dbReference>
<keyword evidence="5" id="KW-0472">Membrane</keyword>
<comment type="caution">
    <text evidence="11">The sequence shown here is derived from an EMBL/GenBank/DDBJ whole genome shotgun (WGS) entry which is preliminary data.</text>
</comment>
<name>A0A939PL54_9ACTN</name>
<evidence type="ECO:0000256" key="8">
    <source>
        <dbReference type="ARBA" id="ARBA00038120"/>
    </source>
</evidence>
<dbReference type="SUPFAM" id="SSF53448">
    <property type="entry name" value="Nucleotide-diphospho-sugar transferases"/>
    <property type="match status" value="1"/>
</dbReference>
<organism evidence="11 12">
    <name type="scientific">Actinomadura barringtoniae</name>
    <dbReference type="NCBI Taxonomy" id="1427535"/>
    <lineage>
        <taxon>Bacteria</taxon>
        <taxon>Bacillati</taxon>
        <taxon>Actinomycetota</taxon>
        <taxon>Actinomycetes</taxon>
        <taxon>Streptosporangiales</taxon>
        <taxon>Thermomonosporaceae</taxon>
        <taxon>Actinomadura</taxon>
    </lineage>
</organism>